<comment type="catalytic activity">
    <reaction evidence="3">
        <text>a purine D-ribonucleoside + phosphate = a purine nucleobase + alpha-D-ribose 1-phosphate</text>
        <dbReference type="Rhea" id="RHEA:19805"/>
        <dbReference type="ChEBI" id="CHEBI:26386"/>
        <dbReference type="ChEBI" id="CHEBI:43474"/>
        <dbReference type="ChEBI" id="CHEBI:57720"/>
        <dbReference type="ChEBI" id="CHEBI:142355"/>
        <dbReference type="EC" id="2.4.2.1"/>
    </reaction>
</comment>
<evidence type="ECO:0000256" key="3">
    <source>
        <dbReference type="HAMAP-Rule" id="MF_01963"/>
    </source>
</evidence>
<dbReference type="RefSeq" id="WP_167191680.1">
    <property type="nucleotide sequence ID" value="NZ_JAAONZ010000023.1"/>
</dbReference>
<dbReference type="InterPro" id="IPR018099">
    <property type="entry name" value="Purine_phosphorylase-2_CS"/>
</dbReference>
<dbReference type="NCBIfam" id="NF006599">
    <property type="entry name" value="PRK09136.1"/>
    <property type="match status" value="1"/>
</dbReference>
<dbReference type="PROSITE" id="PS01240">
    <property type="entry name" value="PNP_MTAP_2"/>
    <property type="match status" value="1"/>
</dbReference>
<keyword evidence="2 3" id="KW-0808">Transferase</keyword>
<comment type="caution">
    <text evidence="3">Lacks conserved residue(s) required for the propagation of feature annotation.</text>
</comment>
<sequence>MASSVVKVAIIGGTGLSSFSGLDWCDSHRPETPFGSPSAGVAEGKYRGNTVLFLPRHGGEHSIAPHKINYRANIAALKALGVSHILAVNAVGGLAPDMGPHALVVPDQIIDYSSGRENSFFDGVGGPLDHIDFTDPYDVDARQGLLLAAQKCGIESVDGGVYGCTQGPRLETAAEIRRFRQDGCDLVGMTGMPEACLAREVGIKYASLCLVVNWGAGLTEEKITLDDIHRVMASGMDQVKRVLLQSIEQLNAPAKFTG</sequence>
<dbReference type="GO" id="GO:0006166">
    <property type="term" value="P:purine ribonucleoside salvage"/>
    <property type="evidence" value="ECO:0007669"/>
    <property type="project" value="UniProtKB-UniRule"/>
</dbReference>
<name>A0A9E5T227_9GAMM</name>
<dbReference type="Pfam" id="PF01048">
    <property type="entry name" value="PNP_UDP_1"/>
    <property type="match status" value="1"/>
</dbReference>
<feature type="binding site" evidence="3">
    <location>
        <position position="190"/>
    </location>
    <ligand>
        <name>phosphate</name>
        <dbReference type="ChEBI" id="CHEBI:43474"/>
    </ligand>
</feature>
<dbReference type="AlphaFoldDB" id="A0A9E5T227"/>
<comment type="pathway">
    <text evidence="3">Purine metabolism; purine nucleoside salvage.</text>
</comment>
<dbReference type="GO" id="GO:0019509">
    <property type="term" value="P:L-methionine salvage from methylthioadenosine"/>
    <property type="evidence" value="ECO:0007669"/>
    <property type="project" value="TreeGrafter"/>
</dbReference>
<accession>A0A9E5T227</accession>
<dbReference type="InterPro" id="IPR010044">
    <property type="entry name" value="MTAP"/>
</dbReference>
<feature type="binding site" evidence="3">
    <location>
        <position position="14"/>
    </location>
    <ligand>
        <name>phosphate</name>
        <dbReference type="ChEBI" id="CHEBI:43474"/>
    </ligand>
</feature>
<dbReference type="NCBIfam" id="TIGR01694">
    <property type="entry name" value="MTAP"/>
    <property type="match status" value="1"/>
</dbReference>
<feature type="site" description="Important for substrate specificity" evidence="3">
    <location>
        <position position="225"/>
    </location>
</feature>
<dbReference type="PANTHER" id="PTHR42679:SF2">
    <property type="entry name" value="S-METHYL-5'-THIOADENOSINE PHOSPHORYLASE"/>
    <property type="match status" value="1"/>
</dbReference>
<proteinExistence type="inferred from homology"/>
<evidence type="ECO:0000256" key="1">
    <source>
        <dbReference type="ARBA" id="ARBA00022676"/>
    </source>
</evidence>
<dbReference type="Gene3D" id="3.40.50.1580">
    <property type="entry name" value="Nucleoside phosphorylase domain"/>
    <property type="match status" value="1"/>
</dbReference>
<protein>
    <recommendedName>
        <fullName evidence="3">Purine nucleoside phosphorylase</fullName>
        <shortName evidence="3">PNP</shortName>
        <ecNumber evidence="3">2.4.2.1</ecNumber>
    </recommendedName>
</protein>
<organism evidence="5 6">
    <name type="scientific">Pseudomaricurvus hydrocarbonicus</name>
    <dbReference type="NCBI Taxonomy" id="1470433"/>
    <lineage>
        <taxon>Bacteria</taxon>
        <taxon>Pseudomonadati</taxon>
        <taxon>Pseudomonadota</taxon>
        <taxon>Gammaproteobacteria</taxon>
        <taxon>Cellvibrionales</taxon>
        <taxon>Cellvibrionaceae</taxon>
        <taxon>Pseudomaricurvus</taxon>
    </lineage>
</organism>
<comment type="subunit">
    <text evidence="3">Homohexamer. Dimer of a homotrimer.</text>
</comment>
<keyword evidence="1 3" id="KW-0328">Glycosyltransferase</keyword>
<dbReference type="GO" id="GO:0017061">
    <property type="term" value="F:S-methyl-5-thioadenosine phosphorylase activity"/>
    <property type="evidence" value="ECO:0007669"/>
    <property type="project" value="InterPro"/>
</dbReference>
<evidence type="ECO:0000313" key="6">
    <source>
        <dbReference type="Proteomes" id="UP000787472"/>
    </source>
</evidence>
<feature type="site" description="Important for substrate specificity" evidence="3">
    <location>
        <position position="171"/>
    </location>
</feature>
<keyword evidence="3" id="KW-0660">Purine salvage</keyword>
<keyword evidence="6" id="KW-1185">Reference proteome</keyword>
<dbReference type="PANTHER" id="PTHR42679">
    <property type="entry name" value="S-METHYL-5'-THIOADENOSINE PHOSPHORYLASE"/>
    <property type="match status" value="1"/>
</dbReference>
<dbReference type="InterPro" id="IPR035994">
    <property type="entry name" value="Nucleoside_phosphorylase_sf"/>
</dbReference>
<comment type="similarity">
    <text evidence="3">Belongs to the PNP/MTAP phosphorylase family. MTAP subfamily.</text>
</comment>
<evidence type="ECO:0000256" key="2">
    <source>
        <dbReference type="ARBA" id="ARBA00022679"/>
    </source>
</evidence>
<dbReference type="SUPFAM" id="SSF53167">
    <property type="entry name" value="Purine and uridine phosphorylases"/>
    <property type="match status" value="1"/>
</dbReference>
<comment type="function">
    <text evidence="3">Purine nucleoside phosphorylase involved in purine salvage.</text>
</comment>
<dbReference type="CDD" id="cd09010">
    <property type="entry name" value="MTAP_SsMTAPII_like_MTIP"/>
    <property type="match status" value="1"/>
</dbReference>
<gene>
    <name evidence="5" type="ORF">G8770_21110</name>
</gene>
<dbReference type="GO" id="GO:0005829">
    <property type="term" value="C:cytosol"/>
    <property type="evidence" value="ECO:0007669"/>
    <property type="project" value="TreeGrafter"/>
</dbReference>
<feature type="binding site" evidence="3">
    <location>
        <begin position="56"/>
        <end position="57"/>
    </location>
    <ligand>
        <name>phosphate</name>
        <dbReference type="ChEBI" id="CHEBI:43474"/>
    </ligand>
</feature>
<feature type="domain" description="Nucleoside phosphorylase" evidence="4">
    <location>
        <begin position="7"/>
        <end position="247"/>
    </location>
</feature>
<comment type="caution">
    <text evidence="5">The sequence shown here is derived from an EMBL/GenBank/DDBJ whole genome shotgun (WGS) entry which is preliminary data.</text>
</comment>
<dbReference type="Proteomes" id="UP000787472">
    <property type="component" value="Unassembled WGS sequence"/>
</dbReference>
<feature type="binding site" evidence="3">
    <location>
        <position position="189"/>
    </location>
    <ligand>
        <name>substrate</name>
    </ligand>
</feature>
<evidence type="ECO:0000313" key="5">
    <source>
        <dbReference type="EMBL" id="NHO68055.1"/>
    </source>
</evidence>
<dbReference type="EMBL" id="JAAONZ010000023">
    <property type="protein sequence ID" value="NHO68055.1"/>
    <property type="molecule type" value="Genomic_DNA"/>
</dbReference>
<reference evidence="5" key="1">
    <citation type="submission" date="2020-03" db="EMBL/GenBank/DDBJ databases">
        <authorList>
            <person name="Guo F."/>
        </authorList>
    </citation>
    <scope>NUCLEOTIDE SEQUENCE</scope>
    <source>
        <strain evidence="5">JCM 30134</strain>
    </source>
</reference>
<comment type="miscellaneous">
    <text evidence="3">Although this enzyme belongs to the family of MTA phosphorylases based on sequence homology, it lacks several conserved amino acids in the substrate binding pocket that confer specificity towards MTA.</text>
</comment>
<evidence type="ECO:0000259" key="4">
    <source>
        <dbReference type="Pfam" id="PF01048"/>
    </source>
</evidence>
<dbReference type="HAMAP" id="MF_01963">
    <property type="entry name" value="MTAP"/>
    <property type="match status" value="1"/>
</dbReference>
<dbReference type="InterPro" id="IPR000845">
    <property type="entry name" value="Nucleoside_phosphorylase_d"/>
</dbReference>
<dbReference type="EC" id="2.4.2.1" evidence="3"/>